<dbReference type="PANTHER" id="PTHR32308">
    <property type="entry name" value="LYASE BETA SUBUNIT, PUTATIVE (AFU_ORTHOLOGUE AFUA_4G13030)-RELATED"/>
    <property type="match status" value="1"/>
</dbReference>
<dbReference type="Pfam" id="PF03328">
    <property type="entry name" value="HpcH_HpaI"/>
    <property type="match status" value="1"/>
</dbReference>
<keyword evidence="8" id="KW-1185">Reference proteome</keyword>
<feature type="binding site" evidence="5">
    <location>
        <position position="113"/>
    </location>
    <ligand>
        <name>Mg(2+)</name>
        <dbReference type="ChEBI" id="CHEBI:18420"/>
    </ligand>
</feature>
<evidence type="ECO:0000256" key="1">
    <source>
        <dbReference type="ARBA" id="ARBA00001946"/>
    </source>
</evidence>
<evidence type="ECO:0000259" key="6">
    <source>
        <dbReference type="Pfam" id="PF03328"/>
    </source>
</evidence>
<dbReference type="PIRSF" id="PIRSF015582">
    <property type="entry name" value="Cit_lyase_B"/>
    <property type="match status" value="1"/>
</dbReference>
<evidence type="ECO:0000256" key="2">
    <source>
        <dbReference type="ARBA" id="ARBA00022723"/>
    </source>
</evidence>
<feature type="binding site" evidence="4">
    <location>
        <position position="61"/>
    </location>
    <ligand>
        <name>substrate</name>
    </ligand>
</feature>
<organism evidence="7 8">
    <name type="scientific">Ramlibacter ginsenosidimutans</name>
    <dbReference type="NCBI Taxonomy" id="502333"/>
    <lineage>
        <taxon>Bacteria</taxon>
        <taxon>Pseudomonadati</taxon>
        <taxon>Pseudomonadota</taxon>
        <taxon>Betaproteobacteria</taxon>
        <taxon>Burkholderiales</taxon>
        <taxon>Comamonadaceae</taxon>
        <taxon>Ramlibacter</taxon>
    </lineage>
</organism>
<keyword evidence="3 5" id="KW-0460">Magnesium</keyword>
<accession>A0A934TSQ2</accession>
<evidence type="ECO:0000313" key="7">
    <source>
        <dbReference type="EMBL" id="MBK6006866.1"/>
    </source>
</evidence>
<keyword evidence="2 5" id="KW-0479">Metal-binding</keyword>
<dbReference type="GO" id="GO:0016829">
    <property type="term" value="F:lyase activity"/>
    <property type="evidence" value="ECO:0007669"/>
    <property type="project" value="UniProtKB-KW"/>
</dbReference>
<keyword evidence="7" id="KW-0456">Lyase</keyword>
<gene>
    <name evidence="7" type="ORF">JJB11_12265</name>
</gene>
<feature type="domain" description="HpcH/HpaI aldolase/citrate lyase" evidence="6">
    <location>
        <begin position="5"/>
        <end position="207"/>
    </location>
</feature>
<feature type="binding site" evidence="4">
    <location>
        <position position="113"/>
    </location>
    <ligand>
        <name>substrate</name>
    </ligand>
</feature>
<evidence type="ECO:0000256" key="5">
    <source>
        <dbReference type="PIRSR" id="PIRSR015582-2"/>
    </source>
</evidence>
<dbReference type="GO" id="GO:0000287">
    <property type="term" value="F:magnesium ion binding"/>
    <property type="evidence" value="ECO:0007669"/>
    <property type="project" value="TreeGrafter"/>
</dbReference>
<dbReference type="SUPFAM" id="SSF51621">
    <property type="entry name" value="Phosphoenolpyruvate/pyruvate domain"/>
    <property type="match status" value="1"/>
</dbReference>
<evidence type="ECO:0000313" key="8">
    <source>
        <dbReference type="Proteomes" id="UP000630528"/>
    </source>
</evidence>
<comment type="cofactor">
    <cofactor evidence="1">
        <name>Mg(2+)</name>
        <dbReference type="ChEBI" id="CHEBI:18420"/>
    </cofactor>
</comment>
<dbReference type="InterPro" id="IPR011206">
    <property type="entry name" value="Citrate_lyase_beta/mcl1/mcl2"/>
</dbReference>
<evidence type="ECO:0000256" key="4">
    <source>
        <dbReference type="PIRSR" id="PIRSR015582-1"/>
    </source>
</evidence>
<name>A0A934TSQ2_9BURK</name>
<dbReference type="InterPro" id="IPR005000">
    <property type="entry name" value="Aldolase/citrate-lyase_domain"/>
</dbReference>
<dbReference type="Gene3D" id="3.20.20.60">
    <property type="entry name" value="Phosphoenolpyruvate-binding domains"/>
    <property type="match status" value="1"/>
</dbReference>
<reference evidence="7" key="1">
    <citation type="journal article" date="2012" name="J. Microbiol. Biotechnol.">
        <title>Ramlibacter ginsenosidimutans sp. nov., with ginsenoside-converting activity.</title>
        <authorList>
            <person name="Wang L."/>
            <person name="An D.S."/>
            <person name="Kim S.G."/>
            <person name="Jin F.X."/>
            <person name="Kim S.C."/>
            <person name="Lee S.T."/>
            <person name="Im W.T."/>
        </authorList>
    </citation>
    <scope>NUCLEOTIDE SEQUENCE</scope>
    <source>
        <strain evidence="7">KACC 17527</strain>
    </source>
</reference>
<protein>
    <submittedName>
        <fullName evidence="7">CoA ester lyase</fullName>
    </submittedName>
</protein>
<comment type="caution">
    <text evidence="7">The sequence shown here is derived from an EMBL/GenBank/DDBJ whole genome shotgun (WGS) entry which is preliminary data.</text>
</comment>
<dbReference type="InterPro" id="IPR040442">
    <property type="entry name" value="Pyrv_kinase-like_dom_sf"/>
</dbReference>
<dbReference type="Proteomes" id="UP000630528">
    <property type="component" value="Unassembled WGS sequence"/>
</dbReference>
<evidence type="ECO:0000256" key="3">
    <source>
        <dbReference type="ARBA" id="ARBA00022842"/>
    </source>
</evidence>
<dbReference type="PANTHER" id="PTHR32308:SF10">
    <property type="entry name" value="CITRATE LYASE SUBUNIT BETA"/>
    <property type="match status" value="1"/>
</dbReference>
<feature type="binding site" evidence="5">
    <location>
        <position position="139"/>
    </location>
    <ligand>
        <name>Mg(2+)</name>
        <dbReference type="ChEBI" id="CHEBI:18420"/>
    </ligand>
</feature>
<dbReference type="GO" id="GO:0006107">
    <property type="term" value="P:oxaloacetate metabolic process"/>
    <property type="evidence" value="ECO:0007669"/>
    <property type="project" value="TreeGrafter"/>
</dbReference>
<dbReference type="InterPro" id="IPR015813">
    <property type="entry name" value="Pyrv/PenolPyrv_kinase-like_dom"/>
</dbReference>
<proteinExistence type="predicted"/>
<dbReference type="AlphaFoldDB" id="A0A934TSQ2"/>
<reference evidence="7" key="2">
    <citation type="submission" date="2021-01" db="EMBL/GenBank/DDBJ databases">
        <authorList>
            <person name="Kang M."/>
        </authorList>
    </citation>
    <scope>NUCLEOTIDE SEQUENCE</scope>
    <source>
        <strain evidence="7">KACC 17527</strain>
    </source>
</reference>
<dbReference type="EMBL" id="JAEPWM010000004">
    <property type="protein sequence ID" value="MBK6006866.1"/>
    <property type="molecule type" value="Genomic_DNA"/>
</dbReference>
<sequence>MRGAVLFTPGDRPERFDKGWAASRGRLILDLEDAVAPERKAAARAAVAAWARGSGRRPLVRVNAIASPFFAEDRAALAGLALGGMVIPKVEHANDLDTVHANWPAVDLFPLIETPRGLEEAVAIGCAPGVRQLLLGALDLHADCGIAFPHPALVAHARLRLVLASRTSGIAAPVDSPHPSVAEPAAAADDARAAAALGFAAKLCIHPGQVDAVDEAFRPSPEELAWAREVLDAAGAGTGAVQVRGRMVDAPVIASARAILERAG</sequence>